<dbReference type="Gene3D" id="3.30.559.10">
    <property type="entry name" value="Chloramphenicol acetyltransferase-like domain"/>
    <property type="match status" value="2"/>
</dbReference>
<comment type="similarity">
    <text evidence="1">Belongs to the plant acyltransferase family.</text>
</comment>
<accession>A0AA41VNA4</accession>
<evidence type="ECO:0000256" key="3">
    <source>
        <dbReference type="ARBA" id="ARBA00023315"/>
    </source>
</evidence>
<reference evidence="4" key="1">
    <citation type="submission" date="2022-03" db="EMBL/GenBank/DDBJ databases">
        <title>A functionally conserved STORR gene fusion in Papaver species that diverged 16.8 million years ago.</title>
        <authorList>
            <person name="Catania T."/>
        </authorList>
    </citation>
    <scope>NUCLEOTIDE SEQUENCE</scope>
    <source>
        <strain evidence="4">S-191538</strain>
    </source>
</reference>
<dbReference type="Proteomes" id="UP001177140">
    <property type="component" value="Unassembled WGS sequence"/>
</dbReference>
<keyword evidence="2" id="KW-0808">Transferase</keyword>
<dbReference type="PANTHER" id="PTHR31642:SF11">
    <property type="entry name" value="SHIKIMATE O-HYDROXYCINNAMOYLTRANSFERASE"/>
    <property type="match status" value="1"/>
</dbReference>
<evidence type="ECO:0000256" key="1">
    <source>
        <dbReference type="ARBA" id="ARBA00009861"/>
    </source>
</evidence>
<evidence type="ECO:0000256" key="2">
    <source>
        <dbReference type="ARBA" id="ARBA00022679"/>
    </source>
</evidence>
<dbReference type="InterPro" id="IPR023213">
    <property type="entry name" value="CAT-like_dom_sf"/>
</dbReference>
<evidence type="ECO:0000313" key="4">
    <source>
        <dbReference type="EMBL" id="MCL7044436.1"/>
    </source>
</evidence>
<dbReference type="AlphaFoldDB" id="A0AA41VNA4"/>
<organism evidence="4 5">
    <name type="scientific">Papaver nudicaule</name>
    <name type="common">Iceland poppy</name>
    <dbReference type="NCBI Taxonomy" id="74823"/>
    <lineage>
        <taxon>Eukaryota</taxon>
        <taxon>Viridiplantae</taxon>
        <taxon>Streptophyta</taxon>
        <taxon>Embryophyta</taxon>
        <taxon>Tracheophyta</taxon>
        <taxon>Spermatophyta</taxon>
        <taxon>Magnoliopsida</taxon>
        <taxon>Ranunculales</taxon>
        <taxon>Papaveraceae</taxon>
        <taxon>Papaveroideae</taxon>
        <taxon>Papaver</taxon>
    </lineage>
</organism>
<evidence type="ECO:0000313" key="5">
    <source>
        <dbReference type="Proteomes" id="UP001177140"/>
    </source>
</evidence>
<name>A0AA41VNA4_PAPNU</name>
<protein>
    <submittedName>
        <fullName evidence="4">Uncharacterized protein</fullName>
    </submittedName>
</protein>
<dbReference type="Pfam" id="PF02458">
    <property type="entry name" value="Transferase"/>
    <property type="match status" value="1"/>
</dbReference>
<dbReference type="PANTHER" id="PTHR31642">
    <property type="entry name" value="TRICHOTHECENE 3-O-ACETYLTRANSFERASE"/>
    <property type="match status" value="1"/>
</dbReference>
<keyword evidence="3" id="KW-0012">Acyltransferase</keyword>
<dbReference type="EMBL" id="JAJJMA010258111">
    <property type="protein sequence ID" value="MCL7044436.1"/>
    <property type="molecule type" value="Genomic_DNA"/>
</dbReference>
<keyword evidence="5" id="KW-1185">Reference proteome</keyword>
<proteinExistence type="inferred from homology"/>
<dbReference type="GO" id="GO:0016747">
    <property type="term" value="F:acyltransferase activity, transferring groups other than amino-acyl groups"/>
    <property type="evidence" value="ECO:0007669"/>
    <property type="project" value="TreeGrafter"/>
</dbReference>
<dbReference type="InterPro" id="IPR050317">
    <property type="entry name" value="Plant_Fungal_Acyltransferase"/>
</dbReference>
<comment type="caution">
    <text evidence="4">The sequence shown here is derived from an EMBL/GenBank/DDBJ whole genome shotgun (WGS) entry which is preliminary data.</text>
</comment>
<gene>
    <name evidence="4" type="ORF">MKW94_018344</name>
</gene>
<sequence length="447" mass="49550">MMKVRVRESSLVKPRVETPKVCLWTSNIDQLIPIHIKLVYFYRCPALTECPSSCSGDFFNSTVLKDGLSKALVHYYPVAGRLKRNKSGRAEIDCTGEGVIFTEAETDSLIKDLGDFTPDEQLMPLIPSVGGNNDDISSYPPLLVQVTHFKCGGVCLAISYNHMVADGTSIISFINSWSDICRGVENMKPIPFFDRTILRARNPPIVSFPHTEYKLPSINTASTSLSSNPKIVTARLDISPMQANQLKSKCNKDGLQFSTYEVIAGHIWRCSCKANELDDDQETVISFPADCRSHLSPPLPDGYFGNAVFSISPKAISGDIVSKPLIYAVTIIHETLLASRNDEYFRSAIDFLELNPISTLTKVPRTLKCCNVRNATWVRLGIYEADFGWGQPLYMGPGFIGFAGRTFLLANPQGSDGGFSLIVSLGSDYQMNLFKKFFYDSICLPKL</sequence>